<evidence type="ECO:0000256" key="1">
    <source>
        <dbReference type="ARBA" id="ARBA00022737"/>
    </source>
</evidence>
<feature type="chain" id="PRO_5001917447" description="SLH domain-containing protein" evidence="2">
    <location>
        <begin position="27"/>
        <end position="234"/>
    </location>
</feature>
<feature type="signal peptide" evidence="2">
    <location>
        <begin position="1"/>
        <end position="26"/>
    </location>
</feature>
<dbReference type="HOGENOM" id="CLU_1243801_0_0_9"/>
<organism evidence="4 5">
    <name type="scientific">Flavonifractor plautii 1_3_50AFAA</name>
    <dbReference type="NCBI Taxonomy" id="742738"/>
    <lineage>
        <taxon>Bacteria</taxon>
        <taxon>Bacillati</taxon>
        <taxon>Bacillota</taxon>
        <taxon>Clostridia</taxon>
        <taxon>Eubacteriales</taxon>
        <taxon>Oscillospiraceae</taxon>
        <taxon>Flavonifractor</taxon>
    </lineage>
</organism>
<feature type="domain" description="SLH" evidence="3">
    <location>
        <begin position="26"/>
        <end position="89"/>
    </location>
</feature>
<gene>
    <name evidence="4" type="ORF">HMPREF9460_00999</name>
</gene>
<keyword evidence="1" id="KW-0677">Repeat</keyword>
<comment type="caution">
    <text evidence="4">The sequence shown here is derived from an EMBL/GenBank/DDBJ whole genome shotgun (WGS) entry which is preliminary data.</text>
</comment>
<dbReference type="EMBL" id="ADLO01000040">
    <property type="protein sequence ID" value="KGF56499.1"/>
    <property type="molecule type" value="Genomic_DNA"/>
</dbReference>
<name>A0A096DG51_FLAPL</name>
<dbReference type="Pfam" id="PF00395">
    <property type="entry name" value="SLH"/>
    <property type="match status" value="1"/>
</dbReference>
<evidence type="ECO:0000313" key="4">
    <source>
        <dbReference type="EMBL" id="KGF56499.1"/>
    </source>
</evidence>
<dbReference type="AlphaFoldDB" id="A0A096DG51"/>
<keyword evidence="5" id="KW-1185">Reference proteome</keyword>
<sequence>MKVRRLVALCTAMFLSLQMAGLPASAAGRFSDVPAGSPFYESVTYLAECGITAGTGGHSFSPERPITVREWATVLFQAFDGSTLSCDSPKERSELSIQRCYQNGWLGVSAAISPDGTLCRGELLLSAFHTAGLPVYNASLYGYEEAGCLRRKTRYALERNLDCAPKRPHHLECSCFRLSIEKSFNRRSMEEKTAAGCSIRAVLWHKSVGSTDSRSGRACNKLRMRLAIMIYLGR</sequence>
<protein>
    <recommendedName>
        <fullName evidence="3">SLH domain-containing protein</fullName>
    </recommendedName>
</protein>
<dbReference type="InterPro" id="IPR001119">
    <property type="entry name" value="SLH_dom"/>
</dbReference>
<accession>A0A096DG51</accession>
<proteinExistence type="predicted"/>
<evidence type="ECO:0000259" key="3">
    <source>
        <dbReference type="PROSITE" id="PS51272"/>
    </source>
</evidence>
<keyword evidence="2" id="KW-0732">Signal</keyword>
<evidence type="ECO:0000313" key="5">
    <source>
        <dbReference type="Proteomes" id="UP000029585"/>
    </source>
</evidence>
<dbReference type="PROSITE" id="PS51272">
    <property type="entry name" value="SLH"/>
    <property type="match status" value="1"/>
</dbReference>
<evidence type="ECO:0000256" key="2">
    <source>
        <dbReference type="SAM" id="SignalP"/>
    </source>
</evidence>
<reference evidence="4 5" key="1">
    <citation type="submission" date="2011-08" db="EMBL/GenBank/DDBJ databases">
        <title>The Genome Sequence of Clostridium orbiscindens 1_3_50AFAA.</title>
        <authorList>
            <consortium name="The Broad Institute Genome Sequencing Platform"/>
            <person name="Earl A."/>
            <person name="Ward D."/>
            <person name="Feldgarden M."/>
            <person name="Gevers D."/>
            <person name="Daigneault M."/>
            <person name="Strauss J."/>
            <person name="Allen-Vercoe E."/>
            <person name="Young S.K."/>
            <person name="Zeng Q."/>
            <person name="Gargeya S."/>
            <person name="Fitzgerald M."/>
            <person name="Haas B."/>
            <person name="Abouelleil A."/>
            <person name="Alvarado L."/>
            <person name="Arachchi H.M."/>
            <person name="Berlin A."/>
            <person name="Brown A."/>
            <person name="Chapman S.B."/>
            <person name="Chen Z."/>
            <person name="Dunbar C."/>
            <person name="Freedman E."/>
            <person name="Gearin G."/>
            <person name="Gellesch M."/>
            <person name="Goldberg J."/>
            <person name="Griggs A."/>
            <person name="Gujja S."/>
            <person name="Heiman D."/>
            <person name="Howarth C."/>
            <person name="Larson L."/>
            <person name="Lui A."/>
            <person name="MacDonald P.J.P."/>
            <person name="Montmayeur A."/>
            <person name="Murphy C."/>
            <person name="Neiman D."/>
            <person name="Pearson M."/>
            <person name="Priest M."/>
            <person name="Roberts A."/>
            <person name="Saif S."/>
            <person name="Shea T."/>
            <person name="Shenoy N."/>
            <person name="Sisk P."/>
            <person name="Stolte C."/>
            <person name="Sykes S."/>
            <person name="Wortman J."/>
            <person name="Nusbaum C."/>
            <person name="Birren B."/>
        </authorList>
    </citation>
    <scope>NUCLEOTIDE SEQUENCE [LARGE SCALE GENOMIC DNA]</scope>
    <source>
        <strain evidence="4 5">1_3_50AFAA</strain>
    </source>
</reference>
<dbReference type="Proteomes" id="UP000029585">
    <property type="component" value="Unassembled WGS sequence"/>
</dbReference>